<dbReference type="RefSeq" id="WP_202690208.1">
    <property type="nucleotide sequence ID" value="NZ_JAESVN010000015.1"/>
</dbReference>
<keyword evidence="7" id="KW-0432">Leucine biosynthesis</keyword>
<dbReference type="UniPathway" id="UPA00048">
    <property type="reaction ID" value="UER00071"/>
</dbReference>
<evidence type="ECO:0000256" key="2">
    <source>
        <dbReference type="ARBA" id="ARBA00002695"/>
    </source>
</evidence>
<comment type="subunit">
    <text evidence="5">Heterodimer of LeuC and LeuD.</text>
</comment>
<proteinExistence type="inferred from homology"/>
<evidence type="ECO:0000256" key="7">
    <source>
        <dbReference type="ARBA" id="ARBA00022430"/>
    </source>
</evidence>
<dbReference type="EC" id="4.2.1.33" evidence="6"/>
<evidence type="ECO:0000256" key="5">
    <source>
        <dbReference type="ARBA" id="ARBA00011271"/>
    </source>
</evidence>
<evidence type="ECO:0000256" key="6">
    <source>
        <dbReference type="ARBA" id="ARBA00011998"/>
    </source>
</evidence>
<dbReference type="SUPFAM" id="SSF52016">
    <property type="entry name" value="LeuD/IlvD-like"/>
    <property type="match status" value="1"/>
</dbReference>
<dbReference type="PANTHER" id="PTHR43345:SF5">
    <property type="entry name" value="3-ISOPROPYLMALATE DEHYDRATASE SMALL SUBUNIT"/>
    <property type="match status" value="1"/>
</dbReference>
<dbReference type="InterPro" id="IPR015928">
    <property type="entry name" value="Aconitase/3IPM_dehydase_swvl"/>
</dbReference>
<accession>A0A8K0VCL9</accession>
<dbReference type="Proteomes" id="UP000648908">
    <property type="component" value="Unassembled WGS sequence"/>
</dbReference>
<dbReference type="NCBIfam" id="NF002458">
    <property type="entry name" value="PRK01641.1"/>
    <property type="match status" value="1"/>
</dbReference>
<keyword evidence="9 12" id="KW-0456">Lyase</keyword>
<evidence type="ECO:0000256" key="3">
    <source>
        <dbReference type="ARBA" id="ARBA00004729"/>
    </source>
</evidence>
<keyword evidence="10" id="KW-0100">Branched-chain amino acid biosynthesis</keyword>
<dbReference type="EMBL" id="JAESVN010000015">
    <property type="protein sequence ID" value="MBL4919226.1"/>
    <property type="molecule type" value="Genomic_DNA"/>
</dbReference>
<dbReference type="InterPro" id="IPR004431">
    <property type="entry name" value="3-IsopropMal_deHydase_ssu"/>
</dbReference>
<evidence type="ECO:0000256" key="4">
    <source>
        <dbReference type="ARBA" id="ARBA00009845"/>
    </source>
</evidence>
<evidence type="ECO:0000313" key="12">
    <source>
        <dbReference type="EMBL" id="MBL4919226.1"/>
    </source>
</evidence>
<protein>
    <recommendedName>
        <fullName evidence="6">3-isopropylmalate dehydratase</fullName>
        <ecNumber evidence="6">4.2.1.33</ecNumber>
    </recommendedName>
</protein>
<comment type="catalytic activity">
    <reaction evidence="1">
        <text>(2R,3S)-3-isopropylmalate = (2S)-2-isopropylmalate</text>
        <dbReference type="Rhea" id="RHEA:32287"/>
        <dbReference type="ChEBI" id="CHEBI:1178"/>
        <dbReference type="ChEBI" id="CHEBI:35121"/>
        <dbReference type="EC" id="4.2.1.33"/>
    </reaction>
</comment>
<organism evidence="12 13">
    <name type="scientific">Szabonella alba</name>
    <dbReference type="NCBI Taxonomy" id="2804194"/>
    <lineage>
        <taxon>Bacteria</taxon>
        <taxon>Pseudomonadati</taxon>
        <taxon>Pseudomonadota</taxon>
        <taxon>Alphaproteobacteria</taxon>
        <taxon>Rhodobacterales</taxon>
        <taxon>Paracoccaceae</taxon>
        <taxon>Szabonella</taxon>
    </lineage>
</organism>
<dbReference type="GO" id="GO:0009316">
    <property type="term" value="C:3-isopropylmalate dehydratase complex"/>
    <property type="evidence" value="ECO:0007669"/>
    <property type="project" value="InterPro"/>
</dbReference>
<reference evidence="12" key="1">
    <citation type="submission" date="2021-01" db="EMBL/GenBank/DDBJ databases">
        <title>Tabrizicola alba sp. nov. a motile alkaliphilic bacterium isolated from a soda lake.</title>
        <authorList>
            <person name="Szuroczki S."/>
            <person name="Abbaszade G."/>
            <person name="Schumann P."/>
            <person name="Toth E."/>
        </authorList>
    </citation>
    <scope>NUCLEOTIDE SEQUENCE</scope>
    <source>
        <strain evidence="12">DMG-N-6</strain>
    </source>
</reference>
<evidence type="ECO:0000256" key="1">
    <source>
        <dbReference type="ARBA" id="ARBA00000491"/>
    </source>
</evidence>
<dbReference type="AlphaFoldDB" id="A0A8K0VCL9"/>
<comment type="caution">
    <text evidence="12">The sequence shown here is derived from an EMBL/GenBank/DDBJ whole genome shotgun (WGS) entry which is preliminary data.</text>
</comment>
<evidence type="ECO:0000256" key="8">
    <source>
        <dbReference type="ARBA" id="ARBA00022605"/>
    </source>
</evidence>
<evidence type="ECO:0000256" key="9">
    <source>
        <dbReference type="ARBA" id="ARBA00023239"/>
    </source>
</evidence>
<dbReference type="Gene3D" id="3.20.19.10">
    <property type="entry name" value="Aconitase, domain 4"/>
    <property type="match status" value="1"/>
</dbReference>
<keyword evidence="8" id="KW-0028">Amino-acid biosynthesis</keyword>
<dbReference type="GO" id="GO:0009098">
    <property type="term" value="P:L-leucine biosynthetic process"/>
    <property type="evidence" value="ECO:0007669"/>
    <property type="project" value="UniProtKB-UniPathway"/>
</dbReference>
<dbReference type="PANTHER" id="PTHR43345">
    <property type="entry name" value="3-ISOPROPYLMALATE DEHYDRATASE SMALL SUBUNIT 2-RELATED-RELATED"/>
    <property type="match status" value="1"/>
</dbReference>
<evidence type="ECO:0000256" key="10">
    <source>
        <dbReference type="ARBA" id="ARBA00023304"/>
    </source>
</evidence>
<name>A0A8K0VCL9_9RHOB</name>
<dbReference type="InterPro" id="IPR000573">
    <property type="entry name" value="AconitaseA/IPMdHydase_ssu_swvl"/>
</dbReference>
<sequence length="201" mass="21845">MESFAPVTSTALLLDEPNVDTDQIIPAQHVNAKGQAALAAALFRNRRLTEPGFVLHSTDAAACQVLVVGPNFGCGSSREAAAWALGAWGFRTLIGTSFNDTFSNNCLQNAILPVPLAVGDWARLVQRLGHDPGTPVTVDLDAQTVTLPNERFCFTISHFRREMLLSGQDELSYILNRDERIAAWEDAQDKAVGILRRDAIA</sequence>
<comment type="pathway">
    <text evidence="3">Amino-acid biosynthesis; L-leucine biosynthesis; L-leucine from 3-methyl-2-oxobutanoate: step 2/4.</text>
</comment>
<dbReference type="NCBIfam" id="TIGR00171">
    <property type="entry name" value="leuD"/>
    <property type="match status" value="1"/>
</dbReference>
<keyword evidence="13" id="KW-1185">Reference proteome</keyword>
<dbReference type="GO" id="GO:0003861">
    <property type="term" value="F:3-isopropylmalate dehydratase activity"/>
    <property type="evidence" value="ECO:0007669"/>
    <property type="project" value="UniProtKB-EC"/>
</dbReference>
<gene>
    <name evidence="12" type="primary">leuD</name>
    <name evidence="12" type="ORF">JL811_18565</name>
</gene>
<comment type="similarity">
    <text evidence="4">Belongs to the LeuD family. LeuD type 1 subfamily.</text>
</comment>
<evidence type="ECO:0000259" key="11">
    <source>
        <dbReference type="Pfam" id="PF00694"/>
    </source>
</evidence>
<evidence type="ECO:0000313" key="13">
    <source>
        <dbReference type="Proteomes" id="UP000648908"/>
    </source>
</evidence>
<comment type="function">
    <text evidence="2">Catalyzes the isomerization between 2-isopropylmalate and 3-isopropylmalate, via the formation of 2-isopropylmaleate.</text>
</comment>
<feature type="domain" description="Aconitase A/isopropylmalate dehydratase small subunit swivel" evidence="11">
    <location>
        <begin position="14"/>
        <end position="116"/>
    </location>
</feature>
<dbReference type="InterPro" id="IPR050075">
    <property type="entry name" value="LeuD"/>
</dbReference>
<dbReference type="Pfam" id="PF00694">
    <property type="entry name" value="Aconitase_C"/>
    <property type="match status" value="1"/>
</dbReference>